<keyword evidence="2" id="KW-0805">Transcription regulation</keyword>
<evidence type="ECO:0000256" key="4">
    <source>
        <dbReference type="ARBA" id="ARBA00023163"/>
    </source>
</evidence>
<feature type="domain" description="HTH gntR-type" evidence="7">
    <location>
        <begin position="12"/>
        <end position="80"/>
    </location>
</feature>
<gene>
    <name evidence="8" type="ORF">SAMN05216456_0514</name>
</gene>
<keyword evidence="1" id="KW-0678">Repressor</keyword>
<dbReference type="GO" id="GO:0003700">
    <property type="term" value="F:DNA-binding transcription factor activity"/>
    <property type="evidence" value="ECO:0007669"/>
    <property type="project" value="InterPro"/>
</dbReference>
<dbReference type="AlphaFoldDB" id="A0A1I7N168"/>
<dbReference type="PROSITE" id="PS50949">
    <property type="entry name" value="HTH_GNTR"/>
    <property type="match status" value="1"/>
</dbReference>
<evidence type="ECO:0000259" key="7">
    <source>
        <dbReference type="PROSITE" id="PS50949"/>
    </source>
</evidence>
<dbReference type="CDD" id="cd07377">
    <property type="entry name" value="WHTH_GntR"/>
    <property type="match status" value="1"/>
</dbReference>
<proteinExistence type="predicted"/>
<reference evidence="8 9" key="1">
    <citation type="submission" date="2016-10" db="EMBL/GenBank/DDBJ databases">
        <authorList>
            <person name="de Groot N.N."/>
        </authorList>
    </citation>
    <scope>NUCLEOTIDE SEQUENCE [LARGE SCALE GENOMIC DNA]</scope>
    <source>
        <strain evidence="8 9">IPL20</strain>
    </source>
</reference>
<dbReference type="SUPFAM" id="SSF46785">
    <property type="entry name" value="Winged helix' DNA-binding domain"/>
    <property type="match status" value="1"/>
</dbReference>
<evidence type="ECO:0000256" key="2">
    <source>
        <dbReference type="ARBA" id="ARBA00023015"/>
    </source>
</evidence>
<evidence type="ECO:0000313" key="8">
    <source>
        <dbReference type="EMBL" id="SFV28427.1"/>
    </source>
</evidence>
<keyword evidence="9" id="KW-1185">Reference proteome</keyword>
<dbReference type="InterPro" id="IPR036388">
    <property type="entry name" value="WH-like_DNA-bd_sf"/>
</dbReference>
<dbReference type="InterPro" id="IPR011711">
    <property type="entry name" value="GntR_C"/>
</dbReference>
<dbReference type="RefSeq" id="WP_175528427.1">
    <property type="nucleotide sequence ID" value="NZ_FPCK01000001.1"/>
</dbReference>
<comment type="function">
    <text evidence="5">Transcriptional repressor for the pyruvate dehydrogenase complex genes aceEF and lpd.</text>
</comment>
<dbReference type="PRINTS" id="PR00035">
    <property type="entry name" value="HTHGNTR"/>
</dbReference>
<organism evidence="8 9">
    <name type="scientific">Devosia crocina</name>
    <dbReference type="NCBI Taxonomy" id="429728"/>
    <lineage>
        <taxon>Bacteria</taxon>
        <taxon>Pseudomonadati</taxon>
        <taxon>Pseudomonadota</taxon>
        <taxon>Alphaproteobacteria</taxon>
        <taxon>Hyphomicrobiales</taxon>
        <taxon>Devosiaceae</taxon>
        <taxon>Devosia</taxon>
    </lineage>
</organism>
<dbReference type="Pfam" id="PF00392">
    <property type="entry name" value="GntR"/>
    <property type="match status" value="1"/>
</dbReference>
<evidence type="ECO:0000256" key="5">
    <source>
        <dbReference type="ARBA" id="ARBA00037357"/>
    </source>
</evidence>
<dbReference type="InterPro" id="IPR036390">
    <property type="entry name" value="WH_DNA-bd_sf"/>
</dbReference>
<dbReference type="Proteomes" id="UP000199074">
    <property type="component" value="Unassembled WGS sequence"/>
</dbReference>
<keyword evidence="3 8" id="KW-0238">DNA-binding</keyword>
<dbReference type="Pfam" id="PF07729">
    <property type="entry name" value="FCD"/>
    <property type="match status" value="1"/>
</dbReference>
<name>A0A1I7N168_9HYPH</name>
<dbReference type="Gene3D" id="1.20.120.530">
    <property type="entry name" value="GntR ligand-binding domain-like"/>
    <property type="match status" value="1"/>
</dbReference>
<dbReference type="STRING" id="429728.SAMN05216456_0514"/>
<dbReference type="Gene3D" id="1.10.10.10">
    <property type="entry name" value="Winged helix-like DNA-binding domain superfamily/Winged helix DNA-binding domain"/>
    <property type="match status" value="1"/>
</dbReference>
<dbReference type="SMART" id="SM00895">
    <property type="entry name" value="FCD"/>
    <property type="match status" value="1"/>
</dbReference>
<dbReference type="PANTHER" id="PTHR43537:SF34">
    <property type="entry name" value="PYRUVATE DEHYDROGENASE COMPLEX REPRESSOR"/>
    <property type="match status" value="1"/>
</dbReference>
<dbReference type="InterPro" id="IPR000524">
    <property type="entry name" value="Tscrpt_reg_HTH_GntR"/>
</dbReference>
<dbReference type="EMBL" id="FPCK01000001">
    <property type="protein sequence ID" value="SFV28427.1"/>
    <property type="molecule type" value="Genomic_DNA"/>
</dbReference>
<evidence type="ECO:0000313" key="9">
    <source>
        <dbReference type="Proteomes" id="UP000199074"/>
    </source>
</evidence>
<dbReference type="GO" id="GO:0003677">
    <property type="term" value="F:DNA binding"/>
    <property type="evidence" value="ECO:0007669"/>
    <property type="project" value="UniProtKB-KW"/>
</dbReference>
<evidence type="ECO:0000256" key="6">
    <source>
        <dbReference type="ARBA" id="ARBA00039592"/>
    </source>
</evidence>
<dbReference type="SMART" id="SM00345">
    <property type="entry name" value="HTH_GNTR"/>
    <property type="match status" value="1"/>
</dbReference>
<dbReference type="SUPFAM" id="SSF48008">
    <property type="entry name" value="GntR ligand-binding domain-like"/>
    <property type="match status" value="1"/>
</dbReference>
<evidence type="ECO:0000256" key="3">
    <source>
        <dbReference type="ARBA" id="ARBA00023125"/>
    </source>
</evidence>
<dbReference type="PANTHER" id="PTHR43537">
    <property type="entry name" value="TRANSCRIPTIONAL REGULATOR, GNTR FAMILY"/>
    <property type="match status" value="1"/>
</dbReference>
<keyword evidence="4" id="KW-0804">Transcription</keyword>
<sequence length="235" mass="25474">MSGQNDRRSAPGSLSDGVYEHIYKAISAGEWTVGAKLPTEVELAVQFGVSRPVVREAMVRLRIDGLIESRQGAGTRVISVPSRSVVEFAEPGSIADLQRCYEFRVGVEGEAAFVAAQRQSRAKITEILAIVDKLRIAALEERDIPAEDDIAFHVAVAEATENSYYFSSVKAATVALYIGTKIARTLAHSTVGRIALVYEEHRLIAEAISSGDAESARSAMRAHIESARRRVFVGA</sequence>
<protein>
    <recommendedName>
        <fullName evidence="6">Pyruvate dehydrogenase complex repressor</fullName>
    </recommendedName>
</protein>
<accession>A0A1I7N168</accession>
<dbReference type="InterPro" id="IPR008920">
    <property type="entry name" value="TF_FadR/GntR_C"/>
</dbReference>
<evidence type="ECO:0000256" key="1">
    <source>
        <dbReference type="ARBA" id="ARBA00022491"/>
    </source>
</evidence>